<proteinExistence type="predicted"/>
<accession>A0A6A6RBS1</accession>
<dbReference type="Proteomes" id="UP000799750">
    <property type="component" value="Unassembled WGS sequence"/>
</dbReference>
<sequence length="162" mass="17897">MRRPAAGRDSASPHRSSKNLLSCRLRGFRRDVRMGLFVDRSYPTPNTRAGEATRAAGMNSTTTCRASNQHGLHFKMPNDLIYIRKQPDVEAGAWIRRLPNGDGRVPYVVLIHDAIISLPTASDRGVGGKRPAWNQFVFVERCMVRSVLASCLLIIKSGCGCS</sequence>
<keyword evidence="2" id="KW-1185">Reference proteome</keyword>
<evidence type="ECO:0000313" key="1">
    <source>
        <dbReference type="EMBL" id="KAF2502235.1"/>
    </source>
</evidence>
<protein>
    <submittedName>
        <fullName evidence="1">Uncharacterized protein</fullName>
    </submittedName>
</protein>
<name>A0A6A6RBS1_9PEZI</name>
<evidence type="ECO:0000313" key="2">
    <source>
        <dbReference type="Proteomes" id="UP000799750"/>
    </source>
</evidence>
<gene>
    <name evidence="1" type="ORF">BU16DRAFT_2510</name>
</gene>
<organism evidence="1 2">
    <name type="scientific">Lophium mytilinum</name>
    <dbReference type="NCBI Taxonomy" id="390894"/>
    <lineage>
        <taxon>Eukaryota</taxon>
        <taxon>Fungi</taxon>
        <taxon>Dikarya</taxon>
        <taxon>Ascomycota</taxon>
        <taxon>Pezizomycotina</taxon>
        <taxon>Dothideomycetes</taxon>
        <taxon>Pleosporomycetidae</taxon>
        <taxon>Mytilinidiales</taxon>
        <taxon>Mytilinidiaceae</taxon>
        <taxon>Lophium</taxon>
    </lineage>
</organism>
<dbReference type="EMBL" id="MU004181">
    <property type="protein sequence ID" value="KAF2502235.1"/>
    <property type="molecule type" value="Genomic_DNA"/>
</dbReference>
<reference evidence="1" key="1">
    <citation type="journal article" date="2020" name="Stud. Mycol.">
        <title>101 Dothideomycetes genomes: a test case for predicting lifestyles and emergence of pathogens.</title>
        <authorList>
            <person name="Haridas S."/>
            <person name="Albert R."/>
            <person name="Binder M."/>
            <person name="Bloem J."/>
            <person name="Labutti K."/>
            <person name="Salamov A."/>
            <person name="Andreopoulos B."/>
            <person name="Baker S."/>
            <person name="Barry K."/>
            <person name="Bills G."/>
            <person name="Bluhm B."/>
            <person name="Cannon C."/>
            <person name="Castanera R."/>
            <person name="Culley D."/>
            <person name="Daum C."/>
            <person name="Ezra D."/>
            <person name="Gonzalez J."/>
            <person name="Henrissat B."/>
            <person name="Kuo A."/>
            <person name="Liang C."/>
            <person name="Lipzen A."/>
            <person name="Lutzoni F."/>
            <person name="Magnuson J."/>
            <person name="Mondo S."/>
            <person name="Nolan M."/>
            <person name="Ohm R."/>
            <person name="Pangilinan J."/>
            <person name="Park H.-J."/>
            <person name="Ramirez L."/>
            <person name="Alfaro M."/>
            <person name="Sun H."/>
            <person name="Tritt A."/>
            <person name="Yoshinaga Y."/>
            <person name="Zwiers L.-H."/>
            <person name="Turgeon B."/>
            <person name="Goodwin S."/>
            <person name="Spatafora J."/>
            <person name="Crous P."/>
            <person name="Grigoriev I."/>
        </authorList>
    </citation>
    <scope>NUCLEOTIDE SEQUENCE</scope>
    <source>
        <strain evidence="1">CBS 269.34</strain>
    </source>
</reference>
<dbReference type="AlphaFoldDB" id="A0A6A6RBS1"/>